<dbReference type="EMBL" id="VXLC01000008">
    <property type="protein sequence ID" value="KAA8887097.1"/>
    <property type="molecule type" value="Genomic_DNA"/>
</dbReference>
<dbReference type="GO" id="GO:0003677">
    <property type="term" value="F:DNA binding"/>
    <property type="evidence" value="ECO:0007669"/>
    <property type="project" value="UniProtKB-KW"/>
</dbReference>
<gene>
    <name evidence="6" type="ORF">F3087_19475</name>
</gene>
<dbReference type="InterPro" id="IPR000524">
    <property type="entry name" value="Tscrpt_reg_HTH_GntR"/>
</dbReference>
<feature type="region of interest" description="Disordered" evidence="4">
    <location>
        <begin position="1"/>
        <end position="42"/>
    </location>
</feature>
<keyword evidence="3" id="KW-0804">Transcription</keyword>
<evidence type="ECO:0000313" key="6">
    <source>
        <dbReference type="EMBL" id="KAA8887097.1"/>
    </source>
</evidence>
<accession>A0A5N0ECC6</accession>
<dbReference type="AlphaFoldDB" id="A0A5N0ECC6"/>
<dbReference type="InterPro" id="IPR036388">
    <property type="entry name" value="WH-like_DNA-bd_sf"/>
</dbReference>
<keyword evidence="1" id="KW-0805">Transcription regulation</keyword>
<feature type="domain" description="HTH gntR-type" evidence="5">
    <location>
        <begin position="44"/>
        <end position="112"/>
    </location>
</feature>
<evidence type="ECO:0000256" key="3">
    <source>
        <dbReference type="ARBA" id="ARBA00023163"/>
    </source>
</evidence>
<organism evidence="6 7">
    <name type="scientific">Nocardia colli</name>
    <dbReference type="NCBI Taxonomy" id="2545717"/>
    <lineage>
        <taxon>Bacteria</taxon>
        <taxon>Bacillati</taxon>
        <taxon>Actinomycetota</taxon>
        <taxon>Actinomycetes</taxon>
        <taxon>Mycobacteriales</taxon>
        <taxon>Nocardiaceae</taxon>
        <taxon>Nocardia</taxon>
    </lineage>
</organism>
<name>A0A5N0ECC6_9NOCA</name>
<dbReference type="SMART" id="SM00345">
    <property type="entry name" value="HTH_GNTR"/>
    <property type="match status" value="1"/>
</dbReference>
<proteinExistence type="predicted"/>
<dbReference type="InterPro" id="IPR036390">
    <property type="entry name" value="WH_DNA-bd_sf"/>
</dbReference>
<protein>
    <submittedName>
        <fullName evidence="6">GntR family transcriptional regulator</fullName>
    </submittedName>
</protein>
<sequence length="297" mass="32344">MSDPTVITTRPAGGATTSPAGPSVDAQVAQPRPESWKNPGVATPTIVDDITEQLAYRVAAGSYQPGELLPSVRQVAAEFGVSTPTANSALGRLAALGFVEARRGLGYLVRDIQLYGGIDTWRFMFRFAHRVPDRAARIFADIIDVDHMLVMQALHAIAADPRRYDMSRAVHALGRLELLVGDEKSELADIMAAELHMLRCVFAALGKPGYLSLFNTVGEMLISIPEAGQAFYDPVEPAGHVVLCRQLLELWESKTEIELPESDMIEILIREYHDQVVQTFSELIGAKPADPGAPDEP</sequence>
<keyword evidence="2" id="KW-0238">DNA-binding</keyword>
<keyword evidence="7" id="KW-1185">Reference proteome</keyword>
<evidence type="ECO:0000256" key="4">
    <source>
        <dbReference type="SAM" id="MobiDB-lite"/>
    </source>
</evidence>
<dbReference type="Gene3D" id="1.10.10.10">
    <property type="entry name" value="Winged helix-like DNA-binding domain superfamily/Winged helix DNA-binding domain"/>
    <property type="match status" value="1"/>
</dbReference>
<comment type="caution">
    <text evidence="6">The sequence shown here is derived from an EMBL/GenBank/DDBJ whole genome shotgun (WGS) entry which is preliminary data.</text>
</comment>
<dbReference type="GO" id="GO:0003700">
    <property type="term" value="F:DNA-binding transcription factor activity"/>
    <property type="evidence" value="ECO:0007669"/>
    <property type="project" value="InterPro"/>
</dbReference>
<evidence type="ECO:0000256" key="1">
    <source>
        <dbReference type="ARBA" id="ARBA00023015"/>
    </source>
</evidence>
<dbReference type="RefSeq" id="WP_150403428.1">
    <property type="nucleotide sequence ID" value="NZ_VXLC01000008.1"/>
</dbReference>
<dbReference type="PROSITE" id="PS50949">
    <property type="entry name" value="HTH_GNTR"/>
    <property type="match status" value="1"/>
</dbReference>
<dbReference type="Pfam" id="PF00392">
    <property type="entry name" value="GntR"/>
    <property type="match status" value="1"/>
</dbReference>
<evidence type="ECO:0000256" key="2">
    <source>
        <dbReference type="ARBA" id="ARBA00023125"/>
    </source>
</evidence>
<dbReference type="SUPFAM" id="SSF46785">
    <property type="entry name" value="Winged helix' DNA-binding domain"/>
    <property type="match status" value="1"/>
</dbReference>
<dbReference type="PANTHER" id="PTHR44846:SF17">
    <property type="entry name" value="GNTR-FAMILY TRANSCRIPTIONAL REGULATOR"/>
    <property type="match status" value="1"/>
</dbReference>
<dbReference type="GO" id="GO:0045892">
    <property type="term" value="P:negative regulation of DNA-templated transcription"/>
    <property type="evidence" value="ECO:0007669"/>
    <property type="project" value="TreeGrafter"/>
</dbReference>
<dbReference type="CDD" id="cd07377">
    <property type="entry name" value="WHTH_GntR"/>
    <property type="match status" value="1"/>
</dbReference>
<dbReference type="OrthoDB" id="4537656at2"/>
<evidence type="ECO:0000259" key="5">
    <source>
        <dbReference type="PROSITE" id="PS50949"/>
    </source>
</evidence>
<evidence type="ECO:0000313" key="7">
    <source>
        <dbReference type="Proteomes" id="UP000323876"/>
    </source>
</evidence>
<dbReference type="Proteomes" id="UP000323876">
    <property type="component" value="Unassembled WGS sequence"/>
</dbReference>
<reference evidence="6 7" key="1">
    <citation type="submission" date="2019-09" db="EMBL/GenBank/DDBJ databases">
        <authorList>
            <person name="Wang X."/>
        </authorList>
    </citation>
    <scope>NUCLEOTIDE SEQUENCE [LARGE SCALE GENOMIC DNA]</scope>
    <source>
        <strain evidence="6 7">CICC 11023</strain>
    </source>
</reference>
<dbReference type="PANTHER" id="PTHR44846">
    <property type="entry name" value="MANNOSYL-D-GLYCERATE TRANSPORT/METABOLISM SYSTEM REPRESSOR MNGR-RELATED"/>
    <property type="match status" value="1"/>
</dbReference>
<dbReference type="InterPro" id="IPR050679">
    <property type="entry name" value="Bact_HTH_transcr_reg"/>
</dbReference>